<dbReference type="eggNOG" id="ENOG502SRIH">
    <property type="taxonomic scope" value="Eukaryota"/>
</dbReference>
<dbReference type="GO" id="GO:0016491">
    <property type="term" value="F:oxidoreductase activity"/>
    <property type="evidence" value="ECO:0007669"/>
    <property type="project" value="InterPro"/>
</dbReference>
<dbReference type="RefSeq" id="XP_008078062.1">
    <property type="nucleotide sequence ID" value="XM_008079871.1"/>
</dbReference>
<keyword evidence="3" id="KW-1185">Reference proteome</keyword>
<dbReference type="Proteomes" id="UP000016922">
    <property type="component" value="Unassembled WGS sequence"/>
</dbReference>
<evidence type="ECO:0008006" key="4">
    <source>
        <dbReference type="Google" id="ProtNLM"/>
    </source>
</evidence>
<dbReference type="OrthoDB" id="412788at2759"/>
<dbReference type="OMA" id="VQMINIW"/>
<dbReference type="HOGENOM" id="CLU_042688_0_1_1"/>
<proteinExistence type="inferred from homology"/>
<dbReference type="PANTHER" id="PTHR34598">
    <property type="entry name" value="BLL6449 PROTEIN"/>
    <property type="match status" value="1"/>
</dbReference>
<dbReference type="KEGG" id="glz:GLAREA_10771"/>
<name>S3DBE9_GLAL2</name>
<dbReference type="GeneID" id="19469816"/>
<evidence type="ECO:0000313" key="3">
    <source>
        <dbReference type="Proteomes" id="UP000016922"/>
    </source>
</evidence>
<dbReference type="InterPro" id="IPR044053">
    <property type="entry name" value="AsaB-like"/>
</dbReference>
<dbReference type="PANTHER" id="PTHR34598:SF3">
    <property type="entry name" value="OXIDOREDUCTASE AN1597"/>
    <property type="match status" value="1"/>
</dbReference>
<sequence>MNQSVTSTLRYARADNEALLNEKAYILNYSTPPEIARSNFVIDFFPGIKINNLRTAGLSFVENGLSIATLPDCISKEEFDDEEMIEKHYLPSVHDCLRQTLGAQNVFIFDYMIRKREPSFPYQPKTDDNAPQPALSAHIDYTEDEIKGRLHQYFKEKAENYGKQWFQIVNAWKPLEGPLRDYPMAYCDAKTMDPQNDLLAVDEVFPTVANEVYQVLYNPSHEWYYIPDQSALELAIFAGYDSRRGQNLSVPHCSFDLGDKSSTGPRQSIEVRAFVFYGEN</sequence>
<accession>S3DBE9</accession>
<comment type="similarity">
    <text evidence="1">Belongs to the asaB hydroxylase/desaturase family.</text>
</comment>
<dbReference type="AlphaFoldDB" id="S3DBE9"/>
<evidence type="ECO:0000313" key="2">
    <source>
        <dbReference type="EMBL" id="EPE35075.1"/>
    </source>
</evidence>
<evidence type="ECO:0000256" key="1">
    <source>
        <dbReference type="ARBA" id="ARBA00023604"/>
    </source>
</evidence>
<organism evidence="2 3">
    <name type="scientific">Glarea lozoyensis (strain ATCC 20868 / MF5171)</name>
    <dbReference type="NCBI Taxonomy" id="1116229"/>
    <lineage>
        <taxon>Eukaryota</taxon>
        <taxon>Fungi</taxon>
        <taxon>Dikarya</taxon>
        <taxon>Ascomycota</taxon>
        <taxon>Pezizomycotina</taxon>
        <taxon>Leotiomycetes</taxon>
        <taxon>Helotiales</taxon>
        <taxon>Helotiaceae</taxon>
        <taxon>Glarea</taxon>
    </lineage>
</organism>
<gene>
    <name evidence="2" type="ORF">GLAREA_10771</name>
</gene>
<dbReference type="NCBIfam" id="NF041278">
    <property type="entry name" value="CmcJ_NvfI_EfuI"/>
    <property type="match status" value="1"/>
</dbReference>
<dbReference type="EMBL" id="KE145355">
    <property type="protein sequence ID" value="EPE35075.1"/>
    <property type="molecule type" value="Genomic_DNA"/>
</dbReference>
<protein>
    <recommendedName>
        <fullName evidence="4">Methyltransferase</fullName>
    </recommendedName>
</protein>
<reference evidence="2 3" key="1">
    <citation type="journal article" date="2013" name="BMC Genomics">
        <title>Genomics-driven discovery of the pneumocandin biosynthetic gene cluster in the fungus Glarea lozoyensis.</title>
        <authorList>
            <person name="Chen L."/>
            <person name="Yue Q."/>
            <person name="Zhang X."/>
            <person name="Xiang M."/>
            <person name="Wang C."/>
            <person name="Li S."/>
            <person name="Che Y."/>
            <person name="Ortiz-Lopez F.J."/>
            <person name="Bills G.F."/>
            <person name="Liu X."/>
            <person name="An Z."/>
        </authorList>
    </citation>
    <scope>NUCLEOTIDE SEQUENCE [LARGE SCALE GENOMIC DNA]</scope>
    <source>
        <strain evidence="3">ATCC 20868 / MF5171</strain>
    </source>
</reference>